<dbReference type="AlphaFoldDB" id="F2JRN4"/>
<keyword evidence="2" id="KW-1185">Reference proteome</keyword>
<dbReference type="Proteomes" id="UP000008467">
    <property type="component" value="Chromosome"/>
</dbReference>
<name>F2JRN4_CELLD</name>
<gene>
    <name evidence="1" type="ordered locus">Clole_2246</name>
</gene>
<proteinExistence type="predicted"/>
<reference evidence="1 2" key="1">
    <citation type="journal article" date="2011" name="J. Bacteriol.">
        <title>Complete genome sequence of the cellulose-degrading bacterium Cellulosilyticum lentocellum.</title>
        <authorList>
            <consortium name="US DOE Joint Genome Institute"/>
            <person name="Miller D.A."/>
            <person name="Suen G."/>
            <person name="Bruce D."/>
            <person name="Copeland A."/>
            <person name="Cheng J.F."/>
            <person name="Detter C."/>
            <person name="Goodwin L.A."/>
            <person name="Han C.S."/>
            <person name="Hauser L.J."/>
            <person name="Land M.L."/>
            <person name="Lapidus A."/>
            <person name="Lucas S."/>
            <person name="Meincke L."/>
            <person name="Pitluck S."/>
            <person name="Tapia R."/>
            <person name="Teshima H."/>
            <person name="Woyke T."/>
            <person name="Fox B.G."/>
            <person name="Angert E.R."/>
            <person name="Currie C.R."/>
        </authorList>
    </citation>
    <scope>NUCLEOTIDE SEQUENCE [LARGE SCALE GENOMIC DNA]</scope>
    <source>
        <strain evidence="2">ATCC 49066 / DSM 5427 / NCIMB 11756 / RHM5</strain>
    </source>
</reference>
<organism evidence="1 2">
    <name type="scientific">Cellulosilyticum lentocellum (strain ATCC 49066 / DSM 5427 / NCIMB 11756 / RHM5)</name>
    <name type="common">Clostridium lentocellum</name>
    <dbReference type="NCBI Taxonomy" id="642492"/>
    <lineage>
        <taxon>Bacteria</taxon>
        <taxon>Bacillati</taxon>
        <taxon>Bacillota</taxon>
        <taxon>Clostridia</taxon>
        <taxon>Lachnospirales</taxon>
        <taxon>Cellulosilyticaceae</taxon>
        <taxon>Cellulosilyticum</taxon>
    </lineage>
</organism>
<dbReference type="EMBL" id="CP002582">
    <property type="protein sequence ID" value="ADZ83955.1"/>
    <property type="molecule type" value="Genomic_DNA"/>
</dbReference>
<sequence length="261" mass="31281">MQFFKPYDKGMLYLDGYSWGNDQENLGVPTYLQRFSIGERGWHSKVCSFCNQNCEAQLLAKKSMKSFLSSKLTVELHNYNDTLYLYESIMYYHQQQRNISSFFVRFSFELHHNMAFYYPFYSKQLDGKEINDMVIFEKSQQKNDYQRYQLRIKKENAYTALEKTGELYLDKRGELIQLCQLISWMDENSGFKLKCLYELLKEIKEDVPKVISIYGKLDELSEQEKKVSIQYFRKEGFKILGAFQNETQYESENFIYRVIEV</sequence>
<dbReference type="HOGENOM" id="CLU_1064331_0_0_9"/>
<dbReference type="STRING" id="642492.Clole_2246"/>
<dbReference type="KEGG" id="cle:Clole_2246"/>
<dbReference type="RefSeq" id="WP_013657249.1">
    <property type="nucleotide sequence ID" value="NC_015275.1"/>
</dbReference>
<protein>
    <submittedName>
        <fullName evidence="1">Uncharacterized protein</fullName>
    </submittedName>
</protein>
<accession>F2JRN4</accession>
<evidence type="ECO:0000313" key="2">
    <source>
        <dbReference type="Proteomes" id="UP000008467"/>
    </source>
</evidence>
<evidence type="ECO:0000313" key="1">
    <source>
        <dbReference type="EMBL" id="ADZ83955.1"/>
    </source>
</evidence>